<dbReference type="PROSITE" id="PS51257">
    <property type="entry name" value="PROKAR_LIPOPROTEIN"/>
    <property type="match status" value="1"/>
</dbReference>
<feature type="domain" description="Peptidase S1" evidence="1">
    <location>
        <begin position="23"/>
        <end position="265"/>
    </location>
</feature>
<gene>
    <name evidence="2" type="ORF">SMD31_02770</name>
</gene>
<dbReference type="SMART" id="SM00020">
    <property type="entry name" value="Tryp_SPc"/>
    <property type="match status" value="1"/>
</dbReference>
<dbReference type="InterPro" id="IPR009003">
    <property type="entry name" value="Peptidase_S1_PA"/>
</dbReference>
<dbReference type="EMBL" id="JAXCLX010000001">
    <property type="protein sequence ID" value="MDY0870822.1"/>
    <property type="molecule type" value="Genomic_DNA"/>
</dbReference>
<dbReference type="PROSITE" id="PS00134">
    <property type="entry name" value="TRYPSIN_HIS"/>
    <property type="match status" value="1"/>
</dbReference>
<comment type="caution">
    <text evidence="2">The sequence shown here is derived from an EMBL/GenBank/DDBJ whole genome shotgun (WGS) entry which is preliminary data.</text>
</comment>
<dbReference type="Proteomes" id="UP001271769">
    <property type="component" value="Unassembled WGS sequence"/>
</dbReference>
<protein>
    <submittedName>
        <fullName evidence="2">Trypsin-like serine protease</fullName>
        <ecNumber evidence="2">3.4.21.-</ecNumber>
    </submittedName>
</protein>
<keyword evidence="2" id="KW-0378">Hydrolase</keyword>
<dbReference type="Pfam" id="PF00089">
    <property type="entry name" value="Trypsin"/>
    <property type="match status" value="1"/>
</dbReference>
<sequence>MTRLFPTHPSPARAACLILFAALMAGCTTPVRTVDRPSGPLPWSAAIGRLDAEDGSCSATLVKPDVILTASHCLYGRGSEARITDFQFTPALDVGRERLKPAKVTAVIDMGWPIKSDNSGKLRGEPKDDWAVLRISPAVTYLEPMKVEKLSVDAIDARIKNGAKLSHAGYGVYGAFSGKRLQVRDNCYLVTDADKMLKVSHDVIVNRCEVIPGDSGGPIMLTDPRGARVVVGVVTNLWGDHGQKDFVSFGPASIYFADKIGAGAATTSAQ</sequence>
<dbReference type="InterPro" id="IPR001314">
    <property type="entry name" value="Peptidase_S1A"/>
</dbReference>
<dbReference type="Gene3D" id="2.40.10.10">
    <property type="entry name" value="Trypsin-like serine proteases"/>
    <property type="match status" value="2"/>
</dbReference>
<dbReference type="PRINTS" id="PR00722">
    <property type="entry name" value="CHYMOTRYPSIN"/>
</dbReference>
<dbReference type="PROSITE" id="PS50240">
    <property type="entry name" value="TRYPSIN_DOM"/>
    <property type="match status" value="1"/>
</dbReference>
<dbReference type="RefSeq" id="WP_320499174.1">
    <property type="nucleotide sequence ID" value="NZ_JAXCLX010000001.1"/>
</dbReference>
<dbReference type="EC" id="3.4.21.-" evidence="2"/>
<name>A0ABU5DU44_9PROT</name>
<keyword evidence="3" id="KW-1185">Reference proteome</keyword>
<dbReference type="InterPro" id="IPR001254">
    <property type="entry name" value="Trypsin_dom"/>
</dbReference>
<evidence type="ECO:0000259" key="1">
    <source>
        <dbReference type="PROSITE" id="PS50240"/>
    </source>
</evidence>
<proteinExistence type="predicted"/>
<reference evidence="2 3" key="1">
    <citation type="journal article" date="2013" name="Antonie Van Leeuwenhoek">
        <title>Dongia rigui sp. nov., isolated from freshwater of a large wetland in Korea.</title>
        <authorList>
            <person name="Baik K.S."/>
            <person name="Hwang Y.M."/>
            <person name="Choi J.S."/>
            <person name="Kwon J."/>
            <person name="Seong C.N."/>
        </authorList>
    </citation>
    <scope>NUCLEOTIDE SEQUENCE [LARGE SCALE GENOMIC DNA]</scope>
    <source>
        <strain evidence="2 3">04SU4-P</strain>
    </source>
</reference>
<evidence type="ECO:0000313" key="2">
    <source>
        <dbReference type="EMBL" id="MDY0870822.1"/>
    </source>
</evidence>
<evidence type="ECO:0000313" key="3">
    <source>
        <dbReference type="Proteomes" id="UP001271769"/>
    </source>
</evidence>
<dbReference type="InterPro" id="IPR018114">
    <property type="entry name" value="TRYPSIN_HIS"/>
</dbReference>
<dbReference type="GO" id="GO:0016787">
    <property type="term" value="F:hydrolase activity"/>
    <property type="evidence" value="ECO:0007669"/>
    <property type="project" value="UniProtKB-KW"/>
</dbReference>
<dbReference type="SUPFAM" id="SSF50494">
    <property type="entry name" value="Trypsin-like serine proteases"/>
    <property type="match status" value="1"/>
</dbReference>
<dbReference type="InterPro" id="IPR043504">
    <property type="entry name" value="Peptidase_S1_PA_chymotrypsin"/>
</dbReference>
<organism evidence="2 3">
    <name type="scientific">Dongia rigui</name>
    <dbReference type="NCBI Taxonomy" id="940149"/>
    <lineage>
        <taxon>Bacteria</taxon>
        <taxon>Pseudomonadati</taxon>
        <taxon>Pseudomonadota</taxon>
        <taxon>Alphaproteobacteria</taxon>
        <taxon>Rhodospirillales</taxon>
        <taxon>Dongiaceae</taxon>
        <taxon>Dongia</taxon>
    </lineage>
</organism>
<accession>A0ABU5DU44</accession>